<protein>
    <recommendedName>
        <fullName evidence="5">FecR protein domain-containing protein</fullName>
    </recommendedName>
</protein>
<comment type="caution">
    <text evidence="3">The sequence shown here is derived from an EMBL/GenBank/DDBJ whole genome shotgun (WGS) entry which is preliminary data.</text>
</comment>
<feature type="compositionally biased region" description="Low complexity" evidence="1">
    <location>
        <begin position="581"/>
        <end position="598"/>
    </location>
</feature>
<dbReference type="Pfam" id="PF20245">
    <property type="entry name" value="DUF6600"/>
    <property type="match status" value="1"/>
</dbReference>
<evidence type="ECO:0000313" key="4">
    <source>
        <dbReference type="Proteomes" id="UP000886602"/>
    </source>
</evidence>
<dbReference type="AlphaFoldDB" id="A0A9D7FB41"/>
<organism evidence="3 4">
    <name type="scientific">Candidatus Propionivibrio dominans</name>
    <dbReference type="NCBI Taxonomy" id="2954373"/>
    <lineage>
        <taxon>Bacteria</taxon>
        <taxon>Pseudomonadati</taxon>
        <taxon>Pseudomonadota</taxon>
        <taxon>Betaproteobacteria</taxon>
        <taxon>Rhodocyclales</taxon>
        <taxon>Rhodocyclaceae</taxon>
        <taxon>Propionivibrio</taxon>
    </lineage>
</organism>
<feature type="compositionally biased region" description="Polar residues" evidence="1">
    <location>
        <begin position="630"/>
        <end position="640"/>
    </location>
</feature>
<dbReference type="InterPro" id="IPR046535">
    <property type="entry name" value="DUF6600"/>
</dbReference>
<sequence>MESPLISPRPWHLLLALLACALFLVAPAQADPAGRIGRIAWLSGPGAVNLYNPNTGESYSAAINQPLTSGDTLTTVAGSRAEIQIGSMSVRLDSGSMLEIARIDDDQVRLYLNEGRAIVKLPSREVVRDFELVTRNGRFGARDAGVYRFDADSGSSSATAYFGTLHFEASDSSLDIGAGQSAQFWQQGDGQTRYRLSNAVNDDFTEWSVTRDRRPTANTYARYVSPEMTGAEDLDAYGNWSENAEYGAIWTPRAVAADWAPYRSGHWVWVAPWGWNWVGYEPWGFAPFHYGRWVHHHGRWGWVPGARIARPVYAPAMVAWIGTPGIGASIAIGSRPNVGWFPLAPHEVYVPAYRSSANYIRNVNITHVNNISNVTNIVNNPQAVVQQTHYRHRQLPQAVTVVPADVVAHRRPVAPAALSPGDHRSLRDQPVQALAPVAAPPAAAQSGTNSRQERPNQAFTRRDNERQGPPPAIPAAPGRANINPPSASTTPQVPLTTLQQGERPMPETVRPAPQQRPETLAPVRQNAAAPASGMQTMPQVDTQNRQERPERPGQPLVRRDREQQEPPVSAPAAPGNRNGNPQAVPAAPQVPATPLQQAERPMPETVRPATLSRPEVMAPVRQNAAAPASGMQTLPQVDTQNRQERQDRPGQPPAWRERQQQEAQVTAPAAPGSRNTTPPALAPVPQAPAAPQRYERPQPESVRTVPQSRPEPMVYAPPAARNREVIPPLPAPQSPAFAPQRNERPIPEVVRPVPQSRPEPFEARTQDRNYRRDEPAMISPQRAARIEPPPQQFRQAAPARIETPPPMLRETRQEAPREIMRPAEPRSEARTQNQGDRRRAGQNDQEKQRHQREQAENR</sequence>
<dbReference type="EMBL" id="JADJNC010000067">
    <property type="protein sequence ID" value="MBK7425484.1"/>
    <property type="molecule type" value="Genomic_DNA"/>
</dbReference>
<feature type="compositionally biased region" description="Basic and acidic residues" evidence="1">
    <location>
        <begin position="759"/>
        <end position="775"/>
    </location>
</feature>
<feature type="region of interest" description="Disordered" evidence="1">
    <location>
        <begin position="436"/>
        <end position="858"/>
    </location>
</feature>
<evidence type="ECO:0000256" key="2">
    <source>
        <dbReference type="SAM" id="SignalP"/>
    </source>
</evidence>
<dbReference type="PANTHER" id="PTHR38731">
    <property type="entry name" value="LIPL45-RELATED LIPOPROTEIN-RELATED"/>
    <property type="match status" value="1"/>
</dbReference>
<feature type="compositionally biased region" description="Low complexity" evidence="1">
    <location>
        <begin position="436"/>
        <end position="445"/>
    </location>
</feature>
<feature type="compositionally biased region" description="Basic and acidic residues" evidence="1">
    <location>
        <begin position="809"/>
        <end position="858"/>
    </location>
</feature>
<proteinExistence type="predicted"/>
<keyword evidence="2" id="KW-0732">Signal</keyword>
<evidence type="ECO:0008006" key="5">
    <source>
        <dbReference type="Google" id="ProtNLM"/>
    </source>
</evidence>
<reference evidence="3" key="1">
    <citation type="submission" date="2020-10" db="EMBL/GenBank/DDBJ databases">
        <title>Connecting structure to function with the recovery of over 1000 high-quality activated sludge metagenome-assembled genomes encoding full-length rRNA genes using long-read sequencing.</title>
        <authorList>
            <person name="Singleton C.M."/>
            <person name="Petriglieri F."/>
            <person name="Kristensen J.M."/>
            <person name="Kirkegaard R.H."/>
            <person name="Michaelsen T.Y."/>
            <person name="Andersen M.H."/>
            <person name="Karst S.M."/>
            <person name="Dueholm M.S."/>
            <person name="Nielsen P.H."/>
            <person name="Albertsen M."/>
        </authorList>
    </citation>
    <scope>NUCLEOTIDE SEQUENCE</scope>
    <source>
        <strain evidence="3">EsbW_18-Q3-R4-48_MAXAC.044</strain>
    </source>
</reference>
<evidence type="ECO:0000256" key="1">
    <source>
        <dbReference type="SAM" id="MobiDB-lite"/>
    </source>
</evidence>
<gene>
    <name evidence="3" type="ORF">IPJ48_21675</name>
</gene>
<feature type="compositionally biased region" description="Low complexity" evidence="1">
    <location>
        <begin position="475"/>
        <end position="500"/>
    </location>
</feature>
<feature type="compositionally biased region" description="Polar residues" evidence="1">
    <location>
        <begin position="533"/>
        <end position="543"/>
    </location>
</feature>
<feature type="compositionally biased region" description="Basic and acidic residues" evidence="1">
    <location>
        <begin position="544"/>
        <end position="564"/>
    </location>
</feature>
<accession>A0A9D7FB41</accession>
<feature type="compositionally biased region" description="Polar residues" evidence="1">
    <location>
        <begin position="446"/>
        <end position="459"/>
    </location>
</feature>
<evidence type="ECO:0000313" key="3">
    <source>
        <dbReference type="EMBL" id="MBK7425484.1"/>
    </source>
</evidence>
<feature type="signal peptide" evidence="2">
    <location>
        <begin position="1"/>
        <end position="30"/>
    </location>
</feature>
<dbReference type="PANTHER" id="PTHR38731:SF3">
    <property type="entry name" value="BLL6125 PROTEIN"/>
    <property type="match status" value="1"/>
</dbReference>
<feature type="chain" id="PRO_5038473608" description="FecR protein domain-containing protein" evidence="2">
    <location>
        <begin position="31"/>
        <end position="858"/>
    </location>
</feature>
<name>A0A9D7FB41_9RHOO</name>
<dbReference type="Proteomes" id="UP000886602">
    <property type="component" value="Unassembled WGS sequence"/>
</dbReference>